<keyword evidence="2" id="KW-1185">Reference proteome</keyword>
<protein>
    <submittedName>
        <fullName evidence="1">Uncharacterized protein</fullName>
    </submittedName>
</protein>
<evidence type="ECO:0000313" key="1">
    <source>
        <dbReference type="EMBL" id="TXS92815.1"/>
    </source>
</evidence>
<evidence type="ECO:0000313" key="2">
    <source>
        <dbReference type="Proteomes" id="UP000321039"/>
    </source>
</evidence>
<proteinExistence type="predicted"/>
<comment type="caution">
    <text evidence="1">The sequence shown here is derived from an EMBL/GenBank/DDBJ whole genome shotgun (WGS) entry which is preliminary data.</text>
</comment>
<name>A0A5C8ZW81_9GAMM</name>
<gene>
    <name evidence="1" type="ORF">FV139_12660</name>
</gene>
<organism evidence="1 2">
    <name type="scientific">Parahaliea maris</name>
    <dbReference type="NCBI Taxonomy" id="2716870"/>
    <lineage>
        <taxon>Bacteria</taxon>
        <taxon>Pseudomonadati</taxon>
        <taxon>Pseudomonadota</taxon>
        <taxon>Gammaproteobacteria</taxon>
        <taxon>Cellvibrionales</taxon>
        <taxon>Halieaceae</taxon>
        <taxon>Parahaliea</taxon>
    </lineage>
</organism>
<dbReference type="RefSeq" id="WP_148068818.1">
    <property type="nucleotide sequence ID" value="NZ_VRZA01000004.1"/>
</dbReference>
<sequence>MLRLLPLIAVVAIGYWYYTNHMQPRSLSPTDQARENARLMEGCIRNETRSAGVAGMAGLASDAGDVESECADKLGLQMDEGTWQRK</sequence>
<dbReference type="AlphaFoldDB" id="A0A5C8ZW81"/>
<dbReference type="EMBL" id="VRZA01000004">
    <property type="protein sequence ID" value="TXS92815.1"/>
    <property type="molecule type" value="Genomic_DNA"/>
</dbReference>
<accession>A0A5C8ZW81</accession>
<dbReference type="Proteomes" id="UP000321039">
    <property type="component" value="Unassembled WGS sequence"/>
</dbReference>
<reference evidence="1 2" key="1">
    <citation type="submission" date="2019-08" db="EMBL/GenBank/DDBJ databases">
        <title>Parahaliea maris sp. nov., isolated from the surface seawater.</title>
        <authorList>
            <person name="Liu Y."/>
        </authorList>
    </citation>
    <scope>NUCLEOTIDE SEQUENCE [LARGE SCALE GENOMIC DNA]</scope>
    <source>
        <strain evidence="1 2">HSLHS9</strain>
    </source>
</reference>